<keyword evidence="4" id="KW-0812">Transmembrane</keyword>
<dbReference type="EMBL" id="BJYU01000002">
    <property type="protein sequence ID" value="GEO12647.1"/>
    <property type="molecule type" value="Genomic_DNA"/>
</dbReference>
<dbReference type="InterPro" id="IPR050595">
    <property type="entry name" value="Bact_response_regulator"/>
</dbReference>
<evidence type="ECO:0000256" key="2">
    <source>
        <dbReference type="PROSITE-ProRule" id="PRU00169"/>
    </source>
</evidence>
<keyword evidence="4" id="KW-1133">Transmembrane helix</keyword>
<keyword evidence="7" id="KW-1185">Reference proteome</keyword>
<sequence>MLELPYPLKRVLAAWSGLLAVSGLALAGAAFSQRPELVIMAAVAFLALILVGGVLVSRRIARALSFPKSDQAGPAQIHSSFPVPAGPKLSAGRPSVPDLSPGEQNLRRVQKLEAVERLRDGIVHDLNNKLMVISANIDSVARQMKEQPALQRKLLSALVASDQAAGLLAKSTAFARQGDTKVQYVDLAERIDSIAALMSRSLLRDTVELRVDLEDGLWPVEADRDELETAIITLSAYARDTLAQGGAITLEARNIHVQKGTLSDLEREGDFVQLVIGSSGEADPAQERDLTEQAFVLQDIDLQPWLTLSRSLQFLQPLGGAAEVRNTETGRAIILYLPRANAPALLTSGSAQHDPIESGVVRPHTEILVVDDEVEVALALQSMLEEFGYVTRIATHASQVMKSLDARRPALVLTDVSMPGTLNGMMLAREIRQIFPDLPILLITGNPAVADGEKEFPLLHKPILSRDLHGAIQQHLSKPEENKVVPLFPRPVRRTS</sequence>
<evidence type="ECO:0000313" key="6">
    <source>
        <dbReference type="EMBL" id="GEO12647.1"/>
    </source>
</evidence>
<dbReference type="InterPro" id="IPR036890">
    <property type="entry name" value="HATPase_C_sf"/>
</dbReference>
<feature type="region of interest" description="Disordered" evidence="3">
    <location>
        <begin position="70"/>
        <end position="102"/>
    </location>
</feature>
<dbReference type="RefSeq" id="WP_162815567.1">
    <property type="nucleotide sequence ID" value="NZ_BJYU01000002.1"/>
</dbReference>
<comment type="caution">
    <text evidence="6">The sequence shown here is derived from an EMBL/GenBank/DDBJ whole genome shotgun (WGS) entry which is preliminary data.</text>
</comment>
<dbReference type="Proteomes" id="UP000321085">
    <property type="component" value="Unassembled WGS sequence"/>
</dbReference>
<dbReference type="PROSITE" id="PS50110">
    <property type="entry name" value="RESPONSE_REGULATORY"/>
    <property type="match status" value="1"/>
</dbReference>
<dbReference type="InterPro" id="IPR011006">
    <property type="entry name" value="CheY-like_superfamily"/>
</dbReference>
<evidence type="ECO:0000256" key="4">
    <source>
        <dbReference type="SAM" id="Phobius"/>
    </source>
</evidence>
<dbReference type="AlphaFoldDB" id="A0A512BLB5"/>
<proteinExistence type="predicted"/>
<feature type="domain" description="Response regulatory" evidence="5">
    <location>
        <begin position="366"/>
        <end position="476"/>
    </location>
</feature>
<keyword evidence="1 2" id="KW-0597">Phosphoprotein</keyword>
<gene>
    <name evidence="6" type="ORF">MAE02_03430</name>
</gene>
<protein>
    <recommendedName>
        <fullName evidence="5">Response regulatory domain-containing protein</fullName>
    </recommendedName>
</protein>
<accession>A0A512BLB5</accession>
<evidence type="ECO:0000256" key="3">
    <source>
        <dbReference type="SAM" id="MobiDB-lite"/>
    </source>
</evidence>
<dbReference type="Gene3D" id="1.10.287.130">
    <property type="match status" value="1"/>
</dbReference>
<feature type="transmembrane region" description="Helical" evidence="4">
    <location>
        <begin position="37"/>
        <end position="56"/>
    </location>
</feature>
<dbReference type="SUPFAM" id="SSF55874">
    <property type="entry name" value="ATPase domain of HSP90 chaperone/DNA topoisomerase II/histidine kinase"/>
    <property type="match status" value="1"/>
</dbReference>
<dbReference type="InterPro" id="IPR001789">
    <property type="entry name" value="Sig_transdc_resp-reg_receiver"/>
</dbReference>
<dbReference type="GO" id="GO:0000160">
    <property type="term" value="P:phosphorelay signal transduction system"/>
    <property type="evidence" value="ECO:0007669"/>
    <property type="project" value="InterPro"/>
</dbReference>
<evidence type="ECO:0000256" key="1">
    <source>
        <dbReference type="ARBA" id="ARBA00022553"/>
    </source>
</evidence>
<organism evidence="6 7">
    <name type="scientific">Microvirga aerophila</name>
    <dbReference type="NCBI Taxonomy" id="670291"/>
    <lineage>
        <taxon>Bacteria</taxon>
        <taxon>Pseudomonadati</taxon>
        <taxon>Pseudomonadota</taxon>
        <taxon>Alphaproteobacteria</taxon>
        <taxon>Hyphomicrobiales</taxon>
        <taxon>Methylobacteriaceae</taxon>
        <taxon>Microvirga</taxon>
    </lineage>
</organism>
<dbReference type="Pfam" id="PF00072">
    <property type="entry name" value="Response_reg"/>
    <property type="match status" value="1"/>
</dbReference>
<dbReference type="SMART" id="SM00448">
    <property type="entry name" value="REC"/>
    <property type="match status" value="1"/>
</dbReference>
<name>A0A512BLB5_9HYPH</name>
<feature type="modified residue" description="4-aspartylphosphate" evidence="2">
    <location>
        <position position="415"/>
    </location>
</feature>
<keyword evidence="4" id="KW-0472">Membrane</keyword>
<evidence type="ECO:0000259" key="5">
    <source>
        <dbReference type="PROSITE" id="PS50110"/>
    </source>
</evidence>
<dbReference type="Gene3D" id="3.40.50.2300">
    <property type="match status" value="1"/>
</dbReference>
<reference evidence="6 7" key="1">
    <citation type="submission" date="2019-07" db="EMBL/GenBank/DDBJ databases">
        <title>Whole genome shotgun sequence of Microvirga aerophila NBRC 106136.</title>
        <authorList>
            <person name="Hosoyama A."/>
            <person name="Uohara A."/>
            <person name="Ohji S."/>
            <person name="Ichikawa N."/>
        </authorList>
    </citation>
    <scope>NUCLEOTIDE SEQUENCE [LARGE SCALE GENOMIC DNA]</scope>
    <source>
        <strain evidence="6 7">NBRC 106136</strain>
    </source>
</reference>
<dbReference type="SUPFAM" id="SSF52172">
    <property type="entry name" value="CheY-like"/>
    <property type="match status" value="1"/>
</dbReference>
<dbReference type="PANTHER" id="PTHR44591">
    <property type="entry name" value="STRESS RESPONSE REGULATOR PROTEIN 1"/>
    <property type="match status" value="1"/>
</dbReference>
<dbReference type="Gene3D" id="3.30.565.10">
    <property type="entry name" value="Histidine kinase-like ATPase, C-terminal domain"/>
    <property type="match status" value="1"/>
</dbReference>
<dbReference type="PANTHER" id="PTHR44591:SF21">
    <property type="entry name" value="TWO-COMPONENT RESPONSE REGULATOR"/>
    <property type="match status" value="1"/>
</dbReference>
<evidence type="ECO:0000313" key="7">
    <source>
        <dbReference type="Proteomes" id="UP000321085"/>
    </source>
</evidence>